<dbReference type="Proteomes" id="UP000694405">
    <property type="component" value="Chromosome 24"/>
</dbReference>
<dbReference type="Pfam" id="PF00683">
    <property type="entry name" value="TB"/>
    <property type="match status" value="2"/>
</dbReference>
<evidence type="ECO:0000256" key="4">
    <source>
        <dbReference type="ARBA" id="ARBA00022536"/>
    </source>
</evidence>
<dbReference type="PROSITE" id="PS51364">
    <property type="entry name" value="TB"/>
    <property type="match status" value="3"/>
</dbReference>
<dbReference type="FunFam" id="2.10.25.10:FF:000068">
    <property type="entry name" value="Latent transforming growth factor beta binding protein 3"/>
    <property type="match status" value="1"/>
</dbReference>
<dbReference type="FunFam" id="2.10.25.10:FF:000003">
    <property type="entry name" value="fibrillin-1 isoform X1"/>
    <property type="match status" value="1"/>
</dbReference>
<organism evidence="12 13">
    <name type="scientific">Melopsittacus undulatus</name>
    <name type="common">Budgerigar</name>
    <name type="synonym">Psittacus undulatus</name>
    <dbReference type="NCBI Taxonomy" id="13146"/>
    <lineage>
        <taxon>Eukaryota</taxon>
        <taxon>Metazoa</taxon>
        <taxon>Chordata</taxon>
        <taxon>Craniata</taxon>
        <taxon>Vertebrata</taxon>
        <taxon>Euteleostomi</taxon>
        <taxon>Archelosauria</taxon>
        <taxon>Archosauria</taxon>
        <taxon>Dinosauria</taxon>
        <taxon>Saurischia</taxon>
        <taxon>Theropoda</taxon>
        <taxon>Coelurosauria</taxon>
        <taxon>Aves</taxon>
        <taxon>Neognathae</taxon>
        <taxon>Neoaves</taxon>
        <taxon>Telluraves</taxon>
        <taxon>Australaves</taxon>
        <taxon>Psittaciformes</taxon>
        <taxon>Psittaculidae</taxon>
        <taxon>Melopsittacus</taxon>
    </lineage>
</organism>
<evidence type="ECO:0000256" key="9">
    <source>
        <dbReference type="PROSITE-ProRule" id="PRU00076"/>
    </source>
</evidence>
<evidence type="ECO:0000256" key="2">
    <source>
        <dbReference type="ARBA" id="ARBA00022525"/>
    </source>
</evidence>
<feature type="region of interest" description="Disordered" evidence="10">
    <location>
        <begin position="1227"/>
        <end position="1282"/>
    </location>
</feature>
<evidence type="ECO:0000256" key="3">
    <source>
        <dbReference type="ARBA" id="ARBA00022530"/>
    </source>
</evidence>
<dbReference type="InterPro" id="IPR049883">
    <property type="entry name" value="NOTCH1_EGF-like"/>
</dbReference>
<feature type="region of interest" description="Disordered" evidence="10">
    <location>
        <begin position="1358"/>
        <end position="1380"/>
    </location>
</feature>
<keyword evidence="2" id="KW-0964">Secreted</keyword>
<feature type="compositionally biased region" description="Gly residues" evidence="10">
    <location>
        <begin position="1227"/>
        <end position="1238"/>
    </location>
</feature>
<dbReference type="Pfam" id="PF12661">
    <property type="entry name" value="hEGF"/>
    <property type="match status" value="1"/>
</dbReference>
<dbReference type="FunFam" id="2.10.25.10:FF:000017">
    <property type="entry name" value="latent-transforming growth factor beta-binding protein 4 isoform X1"/>
    <property type="match status" value="3"/>
</dbReference>
<dbReference type="FunFam" id="2.10.25.10:FF:000005">
    <property type="entry name" value="Fibrillin 2"/>
    <property type="match status" value="1"/>
</dbReference>
<feature type="compositionally biased region" description="Pro residues" evidence="10">
    <location>
        <begin position="1258"/>
        <end position="1268"/>
    </location>
</feature>
<keyword evidence="8" id="KW-0325">Glycoprotein</keyword>
<dbReference type="InterPro" id="IPR013032">
    <property type="entry name" value="EGF-like_CS"/>
</dbReference>
<dbReference type="GO" id="GO:0031012">
    <property type="term" value="C:extracellular matrix"/>
    <property type="evidence" value="ECO:0007669"/>
    <property type="project" value="UniProtKB-ARBA"/>
</dbReference>
<dbReference type="SUPFAM" id="SSF57581">
    <property type="entry name" value="TB module/8-cys domain"/>
    <property type="match status" value="2"/>
</dbReference>
<protein>
    <submittedName>
        <fullName evidence="12">Uncharacterized protein</fullName>
    </submittedName>
</protein>
<dbReference type="InterPro" id="IPR017878">
    <property type="entry name" value="TB_dom"/>
</dbReference>
<dbReference type="Gene3D" id="2.10.25.10">
    <property type="entry name" value="Laminin"/>
    <property type="match status" value="15"/>
</dbReference>
<dbReference type="PANTHER" id="PTHR24050">
    <property type="entry name" value="PA14 DOMAIN-CONTAINING PROTEIN"/>
    <property type="match status" value="1"/>
</dbReference>
<proteinExistence type="predicted"/>
<feature type="chain" id="PRO_5043848723" evidence="11">
    <location>
        <begin position="21"/>
        <end position="1380"/>
    </location>
</feature>
<dbReference type="SUPFAM" id="SSF57196">
    <property type="entry name" value="EGF/Laminin"/>
    <property type="match status" value="4"/>
</dbReference>
<feature type="signal peptide" evidence="11">
    <location>
        <begin position="1"/>
        <end position="20"/>
    </location>
</feature>
<dbReference type="PROSITE" id="PS01186">
    <property type="entry name" value="EGF_2"/>
    <property type="match status" value="5"/>
</dbReference>
<dbReference type="GO" id="GO:0005509">
    <property type="term" value="F:calcium ion binding"/>
    <property type="evidence" value="ECO:0007669"/>
    <property type="project" value="InterPro"/>
</dbReference>
<feature type="compositionally biased region" description="Gly residues" evidence="10">
    <location>
        <begin position="921"/>
        <end position="931"/>
    </location>
</feature>
<keyword evidence="13" id="KW-1185">Reference proteome</keyword>
<dbReference type="InterPro" id="IPR001881">
    <property type="entry name" value="EGF-like_Ca-bd_dom"/>
</dbReference>
<sequence length="1380" mass="144529">MHWVALGCIGMHWVALGCTGVHWDALGSMVVHWGGVLTCGCPPPVFPPAVLCPLLCQNGGVCARPDSCLCPPHFTGRFCHLPHPLTPPIAPIDPPLSMVSVHVQHPPEASVTIHHVERVRGGAQGGAPPPPPPNGAQSPPTPPRPRGPPGVPQWGGGCVRAMLPGDEGGSPLPGLRTQDICCRGGAGVAWGVHECEPCAGETRGGGVLDAPCPPGFQLQNGSCEDVDECGRGGFCRNGICTNTRGSFACLCPPGFLLDASRSSCISQQVLSEARGPCFRVLRSGRCALPTLRNITRQICCCSRVGKAWGGVLPGFKEICPAGPGYHYSASDLRFNARYLGQDLPRVPLGRPRTSTAAPPATREDPPPPPPPAPPIPPPPQPHKAPSSPPIPHQPHAGTVCERNPQLCGPGRCVPHRGGYSCRCHPGFWLSTQGTHCIGEHPSAPPMHPLPRAPIGPFTLCCGHPSFSLYPYLPASIPIPPSPFPHPHVDECRRSPRPCTHGRCENTVGSYRCLCHAGYQPSAADVDECAQSPPPCTHGRCENLPGSYRCLCPTGYRAAAPGEPCQVGALFHRGTMQWGCPAMGSPHHGGPHTLSPPHPPIDIDECENEAACPGQECLNTAGSFQCRPCRGGFRPHRGRCTGPGPPRTPASIDNINECLEGDFCFPHGECLNTEGSFTCLCAQGFTRTAAGTACIDIDECQRGVLCAGGLCVNTDGSFECRCPPGFRTDAEQAQCHDVDECREYGGSLCGAQRCENEPGSYRCVSECQPGYRRDRGGHCVGEHRAWAPGMGTAPPPEGSIPPTSDWVPPHLPPPDVDECSHNGTLCGAHASCLNLPGSFQCACDPGYETAPHGHHCVDVNECESLRGVCGSERCENADGSFLCLCPDGGHEFDPVTGRCVAPPPSAGPAPFPAAGPAPFPRGLGGSGGGLGAHGPSCPTEDHDALCPHGPGRAEDTEGDPVGEWGPHRPPLPPHYLIAPNTPLPPLPSLPHCPHCSHYLITPITPIAPLIPFPPLPHCPIVVPDVDECSLFTPLLCRGGVCVNAAPGFSCYCPSGFYYEPEHLQCVDNDECSAAESEPCVGGLCTNTVGSFHCSCPPPLVLDASQRRCVHNDSSLEAAQDVCWQEVGADLVCARPRVHAPMTYSECCCRYGQAWGMECALCPAPGSDDFELLCNVLRPPSYGPPLPPPAYEYAPDFAPPFGLPFGFFGGPPHAPPPFFRPDYDPYGIGGAGGGGRGGVRVRGSPRPPPPRPTAGGDPAMSPPPAPPGPCSPTGTPPGGIWGSPAAPAADPAQCAVLSGCHHGRCVRVPDGFTCACDRGFRLDPARLDCVDVDECALGAPCRPGGCINTPGSFRCLCPPGHAPAPRPPPRAACARPPPSPRA</sequence>
<accession>A0A8V5GQH2</accession>
<evidence type="ECO:0000256" key="5">
    <source>
        <dbReference type="ARBA" id="ARBA00022729"/>
    </source>
</evidence>
<dbReference type="CDD" id="cd00054">
    <property type="entry name" value="EGF_CA"/>
    <property type="match status" value="8"/>
</dbReference>
<dbReference type="FunFam" id="2.10.25.10:FF:000096">
    <property type="entry name" value="Putative fibrillin 2"/>
    <property type="match status" value="1"/>
</dbReference>
<keyword evidence="5 11" id="KW-0732">Signal</keyword>
<gene>
    <name evidence="12" type="primary">LOC117437606</name>
</gene>
<reference evidence="12" key="3">
    <citation type="submission" date="2025-09" db="UniProtKB">
        <authorList>
            <consortium name="Ensembl"/>
        </authorList>
    </citation>
    <scope>IDENTIFICATION</scope>
</reference>
<dbReference type="FunFam" id="2.10.25.10:FF:000160">
    <property type="entry name" value="latent-transforming growth factor beta-binding protein 4 isoform X2"/>
    <property type="match status" value="1"/>
</dbReference>
<dbReference type="InterPro" id="IPR000742">
    <property type="entry name" value="EGF"/>
</dbReference>
<dbReference type="FunFam" id="2.10.25.10:FF:000115">
    <property type="entry name" value="latent-transforming growth factor beta-binding protein 4 isoform X2"/>
    <property type="match status" value="1"/>
</dbReference>
<feature type="compositionally biased region" description="Pro residues" evidence="10">
    <location>
        <begin position="366"/>
        <end position="392"/>
    </location>
</feature>
<evidence type="ECO:0000313" key="12">
    <source>
        <dbReference type="Ensembl" id="ENSMUNP00000026495.1"/>
    </source>
</evidence>
<keyword evidence="6" id="KW-0677">Repeat</keyword>
<dbReference type="InterPro" id="IPR009030">
    <property type="entry name" value="Growth_fac_rcpt_cys_sf"/>
</dbReference>
<evidence type="ECO:0000313" key="13">
    <source>
        <dbReference type="Proteomes" id="UP000694405"/>
    </source>
</evidence>
<dbReference type="InterPro" id="IPR018097">
    <property type="entry name" value="EGF_Ca-bd_CS"/>
</dbReference>
<dbReference type="InterPro" id="IPR052235">
    <property type="entry name" value="Nephronectin_domain"/>
</dbReference>
<dbReference type="PROSITE" id="PS01187">
    <property type="entry name" value="EGF_CA"/>
    <property type="match status" value="6"/>
</dbReference>
<evidence type="ECO:0000256" key="10">
    <source>
        <dbReference type="SAM" id="MobiDB-lite"/>
    </source>
</evidence>
<dbReference type="PROSITE" id="PS00022">
    <property type="entry name" value="EGF_1"/>
    <property type="match status" value="1"/>
</dbReference>
<evidence type="ECO:0000256" key="6">
    <source>
        <dbReference type="ARBA" id="ARBA00022737"/>
    </source>
</evidence>
<feature type="compositionally biased region" description="Pro residues" evidence="10">
    <location>
        <begin position="127"/>
        <end position="151"/>
    </location>
</feature>
<evidence type="ECO:0000256" key="1">
    <source>
        <dbReference type="ARBA" id="ARBA00004498"/>
    </source>
</evidence>
<feature type="disulfide bond" evidence="9">
    <location>
        <begin position="70"/>
        <end position="79"/>
    </location>
</feature>
<keyword evidence="3" id="KW-0272">Extracellular matrix</keyword>
<dbReference type="SMART" id="SM00181">
    <property type="entry name" value="EGF"/>
    <property type="match status" value="15"/>
</dbReference>
<dbReference type="SMART" id="SM00179">
    <property type="entry name" value="EGF_CA"/>
    <property type="match status" value="14"/>
</dbReference>
<name>A0A8V5GQH2_MELUD</name>
<feature type="region of interest" description="Disordered" evidence="10">
    <location>
        <begin position="343"/>
        <end position="397"/>
    </location>
</feature>
<comment type="caution">
    <text evidence="9">Lacks conserved residue(s) required for the propagation of feature annotation.</text>
</comment>
<evidence type="ECO:0000256" key="7">
    <source>
        <dbReference type="ARBA" id="ARBA00023157"/>
    </source>
</evidence>
<feature type="region of interest" description="Disordered" evidence="10">
    <location>
        <begin position="903"/>
        <end position="932"/>
    </location>
</feature>
<dbReference type="PROSITE" id="PS50026">
    <property type="entry name" value="EGF_3"/>
    <property type="match status" value="9"/>
</dbReference>
<feature type="disulfide bond" evidence="9">
    <location>
        <begin position="52"/>
        <end position="62"/>
    </location>
</feature>
<dbReference type="Gene3D" id="3.90.290.10">
    <property type="entry name" value="TGF-beta binding (TB) domain"/>
    <property type="match status" value="3"/>
</dbReference>
<keyword evidence="7 9" id="KW-1015">Disulfide bond</keyword>
<dbReference type="PANTHER" id="PTHR24050:SF25">
    <property type="entry name" value="COMPLEMENT COMPONENT C1Q RECEPTOR"/>
    <property type="match status" value="1"/>
</dbReference>
<evidence type="ECO:0000256" key="11">
    <source>
        <dbReference type="SAM" id="SignalP"/>
    </source>
</evidence>
<comment type="subcellular location">
    <subcellularLocation>
        <location evidence="1">Secreted</location>
        <location evidence="1">Extracellular space</location>
        <location evidence="1">Extracellular matrix</location>
    </subcellularLocation>
</comment>
<feature type="region of interest" description="Disordered" evidence="10">
    <location>
        <begin position="120"/>
        <end position="165"/>
    </location>
</feature>
<dbReference type="FunFam" id="2.10.25.10:FF:000046">
    <property type="entry name" value="Latent-transforming growth factor beta-binding protein 1 isoform x2"/>
    <property type="match status" value="1"/>
</dbReference>
<keyword evidence="4 9" id="KW-0245">EGF-like domain</keyword>
<dbReference type="InterPro" id="IPR000152">
    <property type="entry name" value="EGF-type_Asp/Asn_hydroxyl_site"/>
</dbReference>
<dbReference type="Ensembl" id="ENSMUNT00000033064.1">
    <property type="protein sequence ID" value="ENSMUNP00000026495.1"/>
    <property type="gene ID" value="ENSMUNG00000019592.1"/>
</dbReference>
<dbReference type="Pfam" id="PF07645">
    <property type="entry name" value="EGF_CA"/>
    <property type="match status" value="13"/>
</dbReference>
<evidence type="ECO:0000256" key="8">
    <source>
        <dbReference type="ARBA" id="ARBA00023180"/>
    </source>
</evidence>
<reference evidence="12" key="1">
    <citation type="submission" date="2020-03" db="EMBL/GenBank/DDBJ databases">
        <title>Melopsittacus undulatus (budgerigar) genome, bMelUnd1, maternal haplotype with Z.</title>
        <authorList>
            <person name="Gedman G."/>
            <person name="Mountcastle J."/>
            <person name="Haase B."/>
            <person name="Formenti G."/>
            <person name="Wright T."/>
            <person name="Apodaca J."/>
            <person name="Pelan S."/>
            <person name="Chow W."/>
            <person name="Rhie A."/>
            <person name="Howe K."/>
            <person name="Fedrigo O."/>
            <person name="Jarvis E.D."/>
        </authorList>
    </citation>
    <scope>NUCLEOTIDE SEQUENCE [LARGE SCALE GENOMIC DNA]</scope>
</reference>
<dbReference type="InterPro" id="IPR036773">
    <property type="entry name" value="TB_dom_sf"/>
</dbReference>
<feature type="compositionally biased region" description="Pro residues" evidence="10">
    <location>
        <begin position="903"/>
        <end position="918"/>
    </location>
</feature>
<dbReference type="FunFam" id="2.10.25.10:FF:000194">
    <property type="entry name" value="Latent transforming growth factor beta binding protein 2"/>
    <property type="match status" value="1"/>
</dbReference>
<dbReference type="SUPFAM" id="SSF57184">
    <property type="entry name" value="Growth factor receptor domain"/>
    <property type="match status" value="4"/>
</dbReference>
<dbReference type="PROSITE" id="PS00010">
    <property type="entry name" value="ASX_HYDROXYL"/>
    <property type="match status" value="8"/>
</dbReference>
<reference evidence="12" key="2">
    <citation type="submission" date="2025-08" db="UniProtKB">
        <authorList>
            <consortium name="Ensembl"/>
        </authorList>
    </citation>
    <scope>IDENTIFICATION</scope>
</reference>